<dbReference type="PANTHER" id="PTHR28589">
    <property type="entry name" value="28S RIBOSOMAL PROTEIN S34, MITOCHONDRIAL"/>
    <property type="match status" value="1"/>
</dbReference>
<dbReference type="GO" id="GO:0003735">
    <property type="term" value="F:structural constituent of ribosome"/>
    <property type="evidence" value="ECO:0007669"/>
    <property type="project" value="InterPro"/>
</dbReference>
<accession>A0A6A4IB40</accession>
<sequence length="129" mass="14508">MFWTSILRAATASAAPENLGQSIQRLLPTKLPPSLASHPGNLYRILSRTPSGGVGKRVYQLRWSEKNLDECYWVVTKAVFKDEGKHGRAWGNLYWRGKLVQERPMRIRGALKYTWAEGHSQASLPTATA</sequence>
<dbReference type="OrthoDB" id="16434at2759"/>
<reference evidence="1" key="1">
    <citation type="journal article" date="2019" name="Environ. Microbiol.">
        <title>Fungal ecological strategies reflected in gene transcription - a case study of two litter decomposers.</title>
        <authorList>
            <person name="Barbi F."/>
            <person name="Kohler A."/>
            <person name="Barry K."/>
            <person name="Baskaran P."/>
            <person name="Daum C."/>
            <person name="Fauchery L."/>
            <person name="Ihrmark K."/>
            <person name="Kuo A."/>
            <person name="LaButti K."/>
            <person name="Lipzen A."/>
            <person name="Morin E."/>
            <person name="Grigoriev I.V."/>
            <person name="Henrissat B."/>
            <person name="Lindahl B."/>
            <person name="Martin F."/>
        </authorList>
    </citation>
    <scope>NUCLEOTIDE SEQUENCE</scope>
    <source>
        <strain evidence="1">JB14</strain>
    </source>
</reference>
<dbReference type="InterPro" id="IPR032053">
    <property type="entry name" value="Ribosomal_mS34"/>
</dbReference>
<organism evidence="1 2">
    <name type="scientific">Gymnopus androsaceus JB14</name>
    <dbReference type="NCBI Taxonomy" id="1447944"/>
    <lineage>
        <taxon>Eukaryota</taxon>
        <taxon>Fungi</taxon>
        <taxon>Dikarya</taxon>
        <taxon>Basidiomycota</taxon>
        <taxon>Agaricomycotina</taxon>
        <taxon>Agaricomycetes</taxon>
        <taxon>Agaricomycetidae</taxon>
        <taxon>Agaricales</taxon>
        <taxon>Marasmiineae</taxon>
        <taxon>Omphalotaceae</taxon>
        <taxon>Gymnopus</taxon>
    </lineage>
</organism>
<gene>
    <name evidence="1" type="ORF">BT96DRAFT_852172</name>
</gene>
<dbReference type="GO" id="GO:0005739">
    <property type="term" value="C:mitochondrion"/>
    <property type="evidence" value="ECO:0007669"/>
    <property type="project" value="InterPro"/>
</dbReference>
<proteinExistence type="predicted"/>
<name>A0A6A4IB40_9AGAR</name>
<dbReference type="AlphaFoldDB" id="A0A6A4IB40"/>
<protein>
    <submittedName>
        <fullName evidence="1">Uncharacterized protein</fullName>
    </submittedName>
</protein>
<dbReference type="PANTHER" id="PTHR28589:SF1">
    <property type="entry name" value="SMALL RIBOSOMAL SUBUNIT PROTEIN MS34"/>
    <property type="match status" value="1"/>
</dbReference>
<evidence type="ECO:0000313" key="2">
    <source>
        <dbReference type="Proteomes" id="UP000799118"/>
    </source>
</evidence>
<feature type="non-terminal residue" evidence="1">
    <location>
        <position position="1"/>
    </location>
</feature>
<dbReference type="Pfam" id="PF16053">
    <property type="entry name" value="MRP-S34"/>
    <property type="match status" value="1"/>
</dbReference>
<dbReference type="EMBL" id="ML769405">
    <property type="protein sequence ID" value="KAE9405945.1"/>
    <property type="molecule type" value="Genomic_DNA"/>
</dbReference>
<dbReference type="Proteomes" id="UP000799118">
    <property type="component" value="Unassembled WGS sequence"/>
</dbReference>
<keyword evidence="2" id="KW-1185">Reference proteome</keyword>
<evidence type="ECO:0000313" key="1">
    <source>
        <dbReference type="EMBL" id="KAE9405945.1"/>
    </source>
</evidence>